<name>A0A9D4GJI3_DREPO</name>
<reference evidence="1" key="1">
    <citation type="journal article" date="2019" name="bioRxiv">
        <title>The Genome of the Zebra Mussel, Dreissena polymorpha: A Resource for Invasive Species Research.</title>
        <authorList>
            <person name="McCartney M.A."/>
            <person name="Auch B."/>
            <person name="Kono T."/>
            <person name="Mallez S."/>
            <person name="Zhang Y."/>
            <person name="Obille A."/>
            <person name="Becker A."/>
            <person name="Abrahante J.E."/>
            <person name="Garbe J."/>
            <person name="Badalamenti J.P."/>
            <person name="Herman A."/>
            <person name="Mangelson H."/>
            <person name="Liachko I."/>
            <person name="Sullivan S."/>
            <person name="Sone E.D."/>
            <person name="Koren S."/>
            <person name="Silverstein K.A.T."/>
            <person name="Beckman K.B."/>
            <person name="Gohl D.M."/>
        </authorList>
    </citation>
    <scope>NUCLEOTIDE SEQUENCE</scope>
    <source>
        <strain evidence="1">Duluth1</strain>
        <tissue evidence="1">Whole animal</tissue>
    </source>
</reference>
<reference evidence="1" key="2">
    <citation type="submission" date="2020-11" db="EMBL/GenBank/DDBJ databases">
        <authorList>
            <person name="McCartney M.A."/>
            <person name="Auch B."/>
            <person name="Kono T."/>
            <person name="Mallez S."/>
            <person name="Becker A."/>
            <person name="Gohl D.M."/>
            <person name="Silverstein K.A.T."/>
            <person name="Koren S."/>
            <person name="Bechman K.B."/>
            <person name="Herman A."/>
            <person name="Abrahante J.E."/>
            <person name="Garbe J."/>
        </authorList>
    </citation>
    <scope>NUCLEOTIDE SEQUENCE</scope>
    <source>
        <strain evidence="1">Duluth1</strain>
        <tissue evidence="1">Whole animal</tissue>
    </source>
</reference>
<dbReference type="InterPro" id="IPR000048">
    <property type="entry name" value="IQ_motif_EF-hand-BS"/>
</dbReference>
<dbReference type="Gene3D" id="1.20.5.190">
    <property type="match status" value="1"/>
</dbReference>
<evidence type="ECO:0000313" key="1">
    <source>
        <dbReference type="EMBL" id="KAH3818033.1"/>
    </source>
</evidence>
<evidence type="ECO:0000313" key="2">
    <source>
        <dbReference type="Proteomes" id="UP000828390"/>
    </source>
</evidence>
<gene>
    <name evidence="1" type="ORF">DPMN_119620</name>
</gene>
<dbReference type="InterPro" id="IPR027417">
    <property type="entry name" value="P-loop_NTPase"/>
</dbReference>
<organism evidence="1 2">
    <name type="scientific">Dreissena polymorpha</name>
    <name type="common">Zebra mussel</name>
    <name type="synonym">Mytilus polymorpha</name>
    <dbReference type="NCBI Taxonomy" id="45954"/>
    <lineage>
        <taxon>Eukaryota</taxon>
        <taxon>Metazoa</taxon>
        <taxon>Spiralia</taxon>
        <taxon>Lophotrochozoa</taxon>
        <taxon>Mollusca</taxon>
        <taxon>Bivalvia</taxon>
        <taxon>Autobranchia</taxon>
        <taxon>Heteroconchia</taxon>
        <taxon>Euheterodonta</taxon>
        <taxon>Imparidentia</taxon>
        <taxon>Neoheterodontei</taxon>
        <taxon>Myida</taxon>
        <taxon>Dreissenoidea</taxon>
        <taxon>Dreissenidae</taxon>
        <taxon>Dreissena</taxon>
    </lineage>
</organism>
<protein>
    <submittedName>
        <fullName evidence="1">Uncharacterized protein</fullName>
    </submittedName>
</protein>
<comment type="caution">
    <text evidence="1">The sequence shown here is derived from an EMBL/GenBank/DDBJ whole genome shotgun (WGS) entry which is preliminary data.</text>
</comment>
<accession>A0A9D4GJI3</accession>
<dbReference type="FunFam" id="1.20.5.190:FF:000004">
    <property type="entry name" value="calmodulin-binding transcription activator 2 isoform X1"/>
    <property type="match status" value="1"/>
</dbReference>
<dbReference type="EMBL" id="JAIWYP010000005">
    <property type="protein sequence ID" value="KAH3818033.1"/>
    <property type="molecule type" value="Genomic_DNA"/>
</dbReference>
<dbReference type="SUPFAM" id="SSF52540">
    <property type="entry name" value="P-loop containing nucleoside triphosphate hydrolases"/>
    <property type="match status" value="1"/>
</dbReference>
<dbReference type="Pfam" id="PF00612">
    <property type="entry name" value="IQ"/>
    <property type="match status" value="2"/>
</dbReference>
<dbReference type="Proteomes" id="UP000828390">
    <property type="component" value="Unassembled WGS sequence"/>
</dbReference>
<keyword evidence="2" id="KW-1185">Reference proteome</keyword>
<dbReference type="PROSITE" id="PS50096">
    <property type="entry name" value="IQ"/>
    <property type="match status" value="1"/>
</dbReference>
<sequence length="101" mass="11626">MTQAAVLIQSQFRSYYAQKRFKKSRDAAVVIQNQYRSYKEHERLKKGGNKSVTQRFRSHYQRKPIVAGKGARVVQIVPDTDGFCSHRSGTSLYSSARKKQT</sequence>
<proteinExistence type="predicted"/>
<dbReference type="AlphaFoldDB" id="A0A9D4GJI3"/>